<keyword evidence="4 7" id="KW-0223">Dioxygenase</keyword>
<keyword evidence="5 7" id="KW-0560">Oxidoreductase</keyword>
<comment type="cofactor">
    <cofactor evidence="1 7">
        <name>L-ascorbate</name>
        <dbReference type="ChEBI" id="CHEBI:38290"/>
    </cofactor>
</comment>
<dbReference type="GO" id="GO:0006974">
    <property type="term" value="P:DNA damage response"/>
    <property type="evidence" value="ECO:0007669"/>
    <property type="project" value="TreeGrafter"/>
</dbReference>
<evidence type="ECO:0000256" key="7">
    <source>
        <dbReference type="HAMAP-Rule" id="MF_00657"/>
    </source>
</evidence>
<feature type="domain" description="Fe2OG dioxygenase" evidence="8">
    <location>
        <begin position="78"/>
        <end position="178"/>
    </location>
</feature>
<evidence type="ECO:0000256" key="4">
    <source>
        <dbReference type="ARBA" id="ARBA00022964"/>
    </source>
</evidence>
<dbReference type="SUPFAM" id="SSF51197">
    <property type="entry name" value="Clavaminate synthase-like"/>
    <property type="match status" value="1"/>
</dbReference>
<dbReference type="InterPro" id="IPR006620">
    <property type="entry name" value="Pro_4_hyd_alph"/>
</dbReference>
<dbReference type="GO" id="GO:0006879">
    <property type="term" value="P:intracellular iron ion homeostasis"/>
    <property type="evidence" value="ECO:0007669"/>
    <property type="project" value="TreeGrafter"/>
</dbReference>
<evidence type="ECO:0000259" key="8">
    <source>
        <dbReference type="PROSITE" id="PS51471"/>
    </source>
</evidence>
<dbReference type="HAMAP" id="MF_00657">
    <property type="entry name" value="Hydroxyl_YbiX"/>
    <property type="match status" value="1"/>
</dbReference>
<feature type="binding site" evidence="7">
    <location>
        <position position="96"/>
    </location>
    <ligand>
        <name>Fe cation</name>
        <dbReference type="ChEBI" id="CHEBI:24875"/>
    </ligand>
</feature>
<name>A0A1M5C120_9BURK</name>
<keyword evidence="6 7" id="KW-0408">Iron</keyword>
<dbReference type="GO" id="GO:0031418">
    <property type="term" value="F:L-ascorbic acid binding"/>
    <property type="evidence" value="ECO:0007669"/>
    <property type="project" value="UniProtKB-KW"/>
</dbReference>
<organism evidence="9 10">
    <name type="scientific">Lampropedia hyalina DSM 16112</name>
    <dbReference type="NCBI Taxonomy" id="1122156"/>
    <lineage>
        <taxon>Bacteria</taxon>
        <taxon>Pseudomonadati</taxon>
        <taxon>Pseudomonadota</taxon>
        <taxon>Betaproteobacteria</taxon>
        <taxon>Burkholderiales</taxon>
        <taxon>Comamonadaceae</taxon>
        <taxon>Lampropedia</taxon>
    </lineage>
</organism>
<dbReference type="NCBIfam" id="NF003974">
    <property type="entry name" value="PRK05467.1-3"/>
    <property type="match status" value="1"/>
</dbReference>
<feature type="binding site" evidence="7">
    <location>
        <position position="169"/>
    </location>
    <ligand>
        <name>2-oxoglutarate</name>
        <dbReference type="ChEBI" id="CHEBI:16810"/>
    </ligand>
</feature>
<accession>A0A1M5C120</accession>
<reference evidence="9 10" key="1">
    <citation type="submission" date="2016-11" db="EMBL/GenBank/DDBJ databases">
        <authorList>
            <person name="Jaros S."/>
            <person name="Januszkiewicz K."/>
            <person name="Wedrychowicz H."/>
        </authorList>
    </citation>
    <scope>NUCLEOTIDE SEQUENCE [LARGE SCALE GENOMIC DNA]</scope>
    <source>
        <strain evidence="9 10">DSM 16112</strain>
    </source>
</reference>
<keyword evidence="10" id="KW-1185">Reference proteome</keyword>
<dbReference type="NCBIfam" id="NF003975">
    <property type="entry name" value="PRK05467.1-4"/>
    <property type="match status" value="1"/>
</dbReference>
<dbReference type="STRING" id="1122156.SAMN02745117_02043"/>
<dbReference type="AlphaFoldDB" id="A0A1M5C120"/>
<dbReference type="GO" id="GO:0005506">
    <property type="term" value="F:iron ion binding"/>
    <property type="evidence" value="ECO:0007669"/>
    <property type="project" value="UniProtKB-UniRule"/>
</dbReference>
<sequence>MMLVIENVLNRQELEHMRTLLAQARWHDGRETAGYAAMRQKSNEQLRAQDEVAVRMGQVILHALSGNARFISFALPLKILSPMFNCYRGGGEYGFHIDNAIRVDPLSGQRVRTDVSTTVFLNDPQEYEGGELIINDTYGIERVKLPAGHAVVYPGSSLHRVSPVTSGQRVASFFWTQSMVQDDAQRAILFDLDQTIQQLAQKPDNAQDVTRLTGTYHNLIRQWAQT</sequence>
<proteinExistence type="inferred from homology"/>
<dbReference type="Pfam" id="PF18331">
    <property type="entry name" value="PKHD_C"/>
    <property type="match status" value="1"/>
</dbReference>
<dbReference type="Pfam" id="PF13640">
    <property type="entry name" value="2OG-FeII_Oxy_3"/>
    <property type="match status" value="1"/>
</dbReference>
<evidence type="ECO:0000256" key="5">
    <source>
        <dbReference type="ARBA" id="ARBA00023002"/>
    </source>
</evidence>
<dbReference type="EMBL" id="FQUZ01000024">
    <property type="protein sequence ID" value="SHF48439.1"/>
    <property type="molecule type" value="Genomic_DNA"/>
</dbReference>
<gene>
    <name evidence="9" type="ORF">SAMN02745117_02043</name>
</gene>
<evidence type="ECO:0000256" key="3">
    <source>
        <dbReference type="ARBA" id="ARBA00022896"/>
    </source>
</evidence>
<dbReference type="InterPro" id="IPR005123">
    <property type="entry name" value="Oxoglu/Fe-dep_dioxygenase_dom"/>
</dbReference>
<dbReference type="InterPro" id="IPR041097">
    <property type="entry name" value="PKHD_C"/>
</dbReference>
<dbReference type="GO" id="GO:0016706">
    <property type="term" value="F:2-oxoglutarate-dependent dioxygenase activity"/>
    <property type="evidence" value="ECO:0007669"/>
    <property type="project" value="UniProtKB-UniRule"/>
</dbReference>
<dbReference type="Gene3D" id="2.60.120.620">
    <property type="entry name" value="q2cbj1_9rhob like domain"/>
    <property type="match status" value="1"/>
</dbReference>
<dbReference type="Gene3D" id="4.10.860.20">
    <property type="entry name" value="Rabenosyn, Rab binding domain"/>
    <property type="match status" value="1"/>
</dbReference>
<evidence type="ECO:0000256" key="6">
    <source>
        <dbReference type="ARBA" id="ARBA00023004"/>
    </source>
</evidence>
<evidence type="ECO:0000313" key="10">
    <source>
        <dbReference type="Proteomes" id="UP000184327"/>
    </source>
</evidence>
<feature type="binding site" evidence="7">
    <location>
        <position position="159"/>
    </location>
    <ligand>
        <name>Fe cation</name>
        <dbReference type="ChEBI" id="CHEBI:24875"/>
    </ligand>
</feature>
<comment type="cofactor">
    <cofactor evidence="7">
        <name>Fe(2+)</name>
        <dbReference type="ChEBI" id="CHEBI:29033"/>
    </cofactor>
    <text evidence="7">Binds 1 Fe(2+) ion per subunit.</text>
</comment>
<dbReference type="InterPro" id="IPR044862">
    <property type="entry name" value="Pro_4_hyd_alph_FE2OG_OXY"/>
</dbReference>
<evidence type="ECO:0000256" key="2">
    <source>
        <dbReference type="ARBA" id="ARBA00022723"/>
    </source>
</evidence>
<keyword evidence="2 7" id="KW-0479">Metal-binding</keyword>
<feature type="binding site" evidence="7">
    <location>
        <position position="98"/>
    </location>
    <ligand>
        <name>Fe cation</name>
        <dbReference type="ChEBI" id="CHEBI:24875"/>
    </ligand>
</feature>
<dbReference type="InterPro" id="IPR023550">
    <property type="entry name" value="PKHD_hydroxylase"/>
</dbReference>
<dbReference type="SMART" id="SM00702">
    <property type="entry name" value="P4Hc"/>
    <property type="match status" value="1"/>
</dbReference>
<protein>
    <submittedName>
        <fullName evidence="9">PKHD-type hydroxylase</fullName>
    </submittedName>
</protein>
<dbReference type="PANTHER" id="PTHR41536:SF1">
    <property type="entry name" value="PKHD-TYPE HYDROXYLASE YBIX"/>
    <property type="match status" value="1"/>
</dbReference>
<evidence type="ECO:0000313" key="9">
    <source>
        <dbReference type="EMBL" id="SHF48439.1"/>
    </source>
</evidence>
<dbReference type="PANTHER" id="PTHR41536">
    <property type="entry name" value="PKHD-TYPE HYDROXYLASE YBIX"/>
    <property type="match status" value="1"/>
</dbReference>
<dbReference type="OrthoDB" id="9812472at2"/>
<dbReference type="PROSITE" id="PS51471">
    <property type="entry name" value="FE2OG_OXY"/>
    <property type="match status" value="1"/>
</dbReference>
<evidence type="ECO:0000256" key="1">
    <source>
        <dbReference type="ARBA" id="ARBA00001961"/>
    </source>
</evidence>
<dbReference type="Proteomes" id="UP000184327">
    <property type="component" value="Unassembled WGS sequence"/>
</dbReference>
<keyword evidence="3 7" id="KW-0847">Vitamin C</keyword>
<dbReference type="RefSeq" id="WP_073356584.1">
    <property type="nucleotide sequence ID" value="NZ_FQUZ01000024.1"/>
</dbReference>